<evidence type="ECO:0000256" key="4">
    <source>
        <dbReference type="ARBA" id="ARBA00022692"/>
    </source>
</evidence>
<keyword evidence="6 10" id="KW-0472">Membrane</keyword>
<comment type="similarity">
    <text evidence="2">Belongs to the glutamate-gated ion channel (TC 1.A.10.1) family.</text>
</comment>
<reference evidence="12 13" key="1">
    <citation type="submission" date="2023-11" db="EMBL/GenBank/DDBJ databases">
        <title>Halocaridina rubra genome assembly.</title>
        <authorList>
            <person name="Smith C."/>
        </authorList>
    </citation>
    <scope>NUCLEOTIDE SEQUENCE [LARGE SCALE GENOMIC DNA]</scope>
    <source>
        <strain evidence="12">EP-1</strain>
        <tissue evidence="12">Whole</tissue>
    </source>
</reference>
<evidence type="ECO:0000256" key="6">
    <source>
        <dbReference type="ARBA" id="ARBA00023136"/>
    </source>
</evidence>
<evidence type="ECO:0000313" key="12">
    <source>
        <dbReference type="EMBL" id="KAK7072468.1"/>
    </source>
</evidence>
<evidence type="ECO:0000259" key="11">
    <source>
        <dbReference type="Pfam" id="PF00060"/>
    </source>
</evidence>
<dbReference type="Proteomes" id="UP001381693">
    <property type="component" value="Unassembled WGS sequence"/>
</dbReference>
<dbReference type="InterPro" id="IPR052192">
    <property type="entry name" value="Insect_Ionotropic_Sensory_Rcpt"/>
</dbReference>
<comment type="caution">
    <text evidence="12">The sequence shown here is derived from an EMBL/GenBank/DDBJ whole genome shotgun (WGS) entry which is preliminary data.</text>
</comment>
<sequence>MLKFPWKMIISIDRDLFTDSPEYLDTLRGLLENLLQDVPSLLLIHDDAYATRDFLASFLQSDEYIPVKMGTMPHILSVHLSRLQQNRFSPNYYESYNSKYQYNYPDMYDPRYEDCTNATIPSGDSDDIEKSHSYFESSGIRNNTNSLFSAQSPWSPNLHYQYMSQQKRRNLVHIGRNMISGSVTIFLYFEEQIITDFLSTISIDWIRGRLLIINLRPASHSGYTQLELASSVYKSALLHYHVCGTTGEGRFFFTTHYPFSKTEKEQFRTWEWVPSSSVSLRKIFPERFRNFHGHEFHVTCNMKDFPALFYVDKARTKRDGFSLPMIDTLAENLNFRYTLDDVSKDDPDDDEYSDIMWTKMVEQLERGDKDLIINTLQGVEEHIDSVDLLHPFATISYCAVLKRPISKYRLEGVLMPFTWDVWVTLSFVIIFMTIMFHFVLRDALEEDRTYDYDVFFSMLWITQMLFRQSVSRVPTLISCRLFLSLWWIMTVVLGLSYTSNLIAFLTLDPVGNRISSLQELVSSDRPLYLHKNRQFLGQFLLTSDSPLYRKLGKRVTHPLNTSIIEIEVHTKDAAYIERKNSLEFHLSKWVRRDLYLVEGELLEIQASWALPKHTPWKHIFNRYLMRMIHSGLLNKWKKDTVTNFQKGKEIIKVLGTKRSRKVKLTPLSFENLQGSTIVFFIGHITALTALIMEFLYKVAMSRFRKKKEIENKQTWEVGGRSDQSGKETNEEAKIKIVVEEDKESDKVDKAWE</sequence>
<evidence type="ECO:0000256" key="3">
    <source>
        <dbReference type="ARBA" id="ARBA00022475"/>
    </source>
</evidence>
<keyword evidence="5 10" id="KW-1133">Transmembrane helix</keyword>
<proteinExistence type="inferred from homology"/>
<evidence type="ECO:0000256" key="8">
    <source>
        <dbReference type="ARBA" id="ARBA00023180"/>
    </source>
</evidence>
<feature type="compositionally biased region" description="Basic and acidic residues" evidence="9">
    <location>
        <begin position="723"/>
        <end position="752"/>
    </location>
</feature>
<keyword evidence="3" id="KW-1003">Cell membrane</keyword>
<feature type="transmembrane region" description="Helical" evidence="10">
    <location>
        <begin position="677"/>
        <end position="696"/>
    </location>
</feature>
<comment type="subcellular location">
    <subcellularLocation>
        <location evidence="1">Cell membrane</location>
        <topology evidence="1">Multi-pass membrane protein</topology>
    </subcellularLocation>
</comment>
<dbReference type="Pfam" id="PF00060">
    <property type="entry name" value="Lig_chan"/>
    <property type="match status" value="1"/>
</dbReference>
<evidence type="ECO:0000256" key="10">
    <source>
        <dbReference type="SAM" id="Phobius"/>
    </source>
</evidence>
<dbReference type="AlphaFoldDB" id="A0AAN8X1F6"/>
<dbReference type="SUPFAM" id="SSF53850">
    <property type="entry name" value="Periplasmic binding protein-like II"/>
    <property type="match status" value="1"/>
</dbReference>
<dbReference type="InterPro" id="IPR001320">
    <property type="entry name" value="Iontro_rcpt_C"/>
</dbReference>
<dbReference type="EMBL" id="JAXCGZ010013472">
    <property type="protein sequence ID" value="KAK7072468.1"/>
    <property type="molecule type" value="Genomic_DNA"/>
</dbReference>
<keyword evidence="7" id="KW-0675">Receptor</keyword>
<dbReference type="PANTHER" id="PTHR42643:SF30">
    <property type="entry name" value="IONOTROPIC RECEPTOR 40A-RELATED"/>
    <property type="match status" value="1"/>
</dbReference>
<feature type="transmembrane region" description="Helical" evidence="10">
    <location>
        <begin position="417"/>
        <end position="440"/>
    </location>
</feature>
<feature type="region of interest" description="Disordered" evidence="9">
    <location>
        <begin position="714"/>
        <end position="752"/>
    </location>
</feature>
<protein>
    <recommendedName>
        <fullName evidence="11">Ionotropic glutamate receptor C-terminal domain-containing protein</fullName>
    </recommendedName>
</protein>
<evidence type="ECO:0000256" key="7">
    <source>
        <dbReference type="ARBA" id="ARBA00023170"/>
    </source>
</evidence>
<evidence type="ECO:0000256" key="2">
    <source>
        <dbReference type="ARBA" id="ARBA00008685"/>
    </source>
</evidence>
<feature type="domain" description="Ionotropic glutamate receptor C-terminal" evidence="11">
    <location>
        <begin position="418"/>
        <end position="682"/>
    </location>
</feature>
<accession>A0AAN8X1F6</accession>
<name>A0AAN8X1F6_HALRR</name>
<evidence type="ECO:0000256" key="9">
    <source>
        <dbReference type="SAM" id="MobiDB-lite"/>
    </source>
</evidence>
<keyword evidence="4 10" id="KW-0812">Transmembrane</keyword>
<dbReference type="GO" id="GO:0050906">
    <property type="term" value="P:detection of stimulus involved in sensory perception"/>
    <property type="evidence" value="ECO:0007669"/>
    <property type="project" value="UniProtKB-ARBA"/>
</dbReference>
<evidence type="ECO:0000256" key="1">
    <source>
        <dbReference type="ARBA" id="ARBA00004651"/>
    </source>
</evidence>
<dbReference type="GO" id="GO:0015276">
    <property type="term" value="F:ligand-gated monoatomic ion channel activity"/>
    <property type="evidence" value="ECO:0007669"/>
    <property type="project" value="InterPro"/>
</dbReference>
<evidence type="ECO:0000313" key="13">
    <source>
        <dbReference type="Proteomes" id="UP001381693"/>
    </source>
</evidence>
<gene>
    <name evidence="12" type="ORF">SK128_023080</name>
</gene>
<feature type="transmembrane region" description="Helical" evidence="10">
    <location>
        <begin position="482"/>
        <end position="507"/>
    </location>
</feature>
<evidence type="ECO:0000256" key="5">
    <source>
        <dbReference type="ARBA" id="ARBA00022989"/>
    </source>
</evidence>
<dbReference type="Gene3D" id="3.40.190.10">
    <property type="entry name" value="Periplasmic binding protein-like II"/>
    <property type="match status" value="1"/>
</dbReference>
<dbReference type="Gene3D" id="1.10.287.70">
    <property type="match status" value="1"/>
</dbReference>
<organism evidence="12 13">
    <name type="scientific">Halocaridina rubra</name>
    <name type="common">Hawaiian red shrimp</name>
    <dbReference type="NCBI Taxonomy" id="373956"/>
    <lineage>
        <taxon>Eukaryota</taxon>
        <taxon>Metazoa</taxon>
        <taxon>Ecdysozoa</taxon>
        <taxon>Arthropoda</taxon>
        <taxon>Crustacea</taxon>
        <taxon>Multicrustacea</taxon>
        <taxon>Malacostraca</taxon>
        <taxon>Eumalacostraca</taxon>
        <taxon>Eucarida</taxon>
        <taxon>Decapoda</taxon>
        <taxon>Pleocyemata</taxon>
        <taxon>Caridea</taxon>
        <taxon>Atyoidea</taxon>
        <taxon>Atyidae</taxon>
        <taxon>Halocaridina</taxon>
    </lineage>
</organism>
<dbReference type="GO" id="GO:0005886">
    <property type="term" value="C:plasma membrane"/>
    <property type="evidence" value="ECO:0007669"/>
    <property type="project" value="UniProtKB-SubCell"/>
</dbReference>
<keyword evidence="13" id="KW-1185">Reference proteome</keyword>
<keyword evidence="8" id="KW-0325">Glycoprotein</keyword>
<dbReference type="PANTHER" id="PTHR42643">
    <property type="entry name" value="IONOTROPIC RECEPTOR 20A-RELATED"/>
    <property type="match status" value="1"/>
</dbReference>